<dbReference type="InterPro" id="IPR037521">
    <property type="entry name" value="FLCN/SMCR8_DENN"/>
</dbReference>
<proteinExistence type="predicted"/>
<gene>
    <name evidence="2" type="ORF">PICMEDRAFT_48472</name>
</gene>
<dbReference type="Pfam" id="PF11704">
    <property type="entry name" value="Folliculin"/>
    <property type="match status" value="1"/>
</dbReference>
<dbReference type="InterPro" id="IPR037520">
    <property type="entry name" value="Folliculin/SMCR8_longin"/>
</dbReference>
<dbReference type="GeneID" id="30179823"/>
<organism evidence="2 3">
    <name type="scientific">Pichia membranifaciens NRRL Y-2026</name>
    <dbReference type="NCBI Taxonomy" id="763406"/>
    <lineage>
        <taxon>Eukaryota</taxon>
        <taxon>Fungi</taxon>
        <taxon>Dikarya</taxon>
        <taxon>Ascomycota</taxon>
        <taxon>Saccharomycotina</taxon>
        <taxon>Pichiomycetes</taxon>
        <taxon>Pichiales</taxon>
        <taxon>Pichiaceae</taxon>
        <taxon>Pichia</taxon>
    </lineage>
</organism>
<accession>A0A1E3NSI4</accession>
<name>A0A1E3NSI4_9ASCO</name>
<evidence type="ECO:0000313" key="2">
    <source>
        <dbReference type="EMBL" id="ODQ49032.1"/>
    </source>
</evidence>
<sequence>MTFIVSLAHFCEVHGPSMIMCTQAVEKPEELENFYSPQLSESQFCQSCMLKIPYAEEFAENLHFISTQFPTYTERYSSLRQTIVRVFTAETNADLSKPIMFGNSKHGYSIALSFSLLDKTARGSERKYSIIVTSNWEEDLINNYTFILTNLNQVVGNILRSARMVQKQLNLSADDLHNNGTYLRRSAGLPKAKSMVEILKDENFFLKIHMWAAFMLDTLIKQKEPNDT</sequence>
<dbReference type="EMBL" id="KV454001">
    <property type="protein sequence ID" value="ODQ49032.1"/>
    <property type="molecule type" value="Genomic_DNA"/>
</dbReference>
<evidence type="ECO:0000259" key="1">
    <source>
        <dbReference type="PROSITE" id="PS51834"/>
    </source>
</evidence>
<dbReference type="AlphaFoldDB" id="A0A1E3NSI4"/>
<dbReference type="GO" id="GO:0005829">
    <property type="term" value="C:cytosol"/>
    <property type="evidence" value="ECO:0007669"/>
    <property type="project" value="TreeGrafter"/>
</dbReference>
<dbReference type="STRING" id="763406.A0A1E3NSI4"/>
<dbReference type="InterPro" id="IPR021713">
    <property type="entry name" value="Folliculin"/>
</dbReference>
<dbReference type="PANTHER" id="PTHR31441:SF2">
    <property type="entry name" value="FOLLICULIN"/>
    <property type="match status" value="1"/>
</dbReference>
<dbReference type="Proteomes" id="UP000094455">
    <property type="component" value="Unassembled WGS sequence"/>
</dbReference>
<dbReference type="GO" id="GO:0005096">
    <property type="term" value="F:GTPase activator activity"/>
    <property type="evidence" value="ECO:0007669"/>
    <property type="project" value="InterPro"/>
</dbReference>
<dbReference type="OrthoDB" id="5599713at2759"/>
<keyword evidence="3" id="KW-1185">Reference proteome</keyword>
<reference evidence="2 3" key="1">
    <citation type="journal article" date="2016" name="Proc. Natl. Acad. Sci. U.S.A.">
        <title>Comparative genomics of biotechnologically important yeasts.</title>
        <authorList>
            <person name="Riley R."/>
            <person name="Haridas S."/>
            <person name="Wolfe K.H."/>
            <person name="Lopes M.R."/>
            <person name="Hittinger C.T."/>
            <person name="Goeker M."/>
            <person name="Salamov A.A."/>
            <person name="Wisecaver J.H."/>
            <person name="Long T.M."/>
            <person name="Calvey C.H."/>
            <person name="Aerts A.L."/>
            <person name="Barry K.W."/>
            <person name="Choi C."/>
            <person name="Clum A."/>
            <person name="Coughlan A.Y."/>
            <person name="Deshpande S."/>
            <person name="Douglass A.P."/>
            <person name="Hanson S.J."/>
            <person name="Klenk H.-P."/>
            <person name="LaButti K.M."/>
            <person name="Lapidus A."/>
            <person name="Lindquist E.A."/>
            <person name="Lipzen A.M."/>
            <person name="Meier-Kolthoff J.P."/>
            <person name="Ohm R.A."/>
            <person name="Otillar R.P."/>
            <person name="Pangilinan J.L."/>
            <person name="Peng Y."/>
            <person name="Rokas A."/>
            <person name="Rosa C.A."/>
            <person name="Scheuner C."/>
            <person name="Sibirny A.A."/>
            <person name="Slot J.C."/>
            <person name="Stielow J.B."/>
            <person name="Sun H."/>
            <person name="Kurtzman C.P."/>
            <person name="Blackwell M."/>
            <person name="Grigoriev I.V."/>
            <person name="Jeffries T.W."/>
        </authorList>
    </citation>
    <scope>NUCLEOTIDE SEQUENCE [LARGE SCALE GENOMIC DNA]</scope>
    <source>
        <strain evidence="2 3">NRRL Y-2026</strain>
    </source>
</reference>
<protein>
    <recommendedName>
        <fullName evidence="1">UDENN FLCN/SMCR8-type domain-containing protein</fullName>
    </recommendedName>
</protein>
<evidence type="ECO:0000313" key="3">
    <source>
        <dbReference type="Proteomes" id="UP000094455"/>
    </source>
</evidence>
<dbReference type="PROSITE" id="PS51834">
    <property type="entry name" value="DENN_FLCN_SMCR8"/>
    <property type="match status" value="1"/>
</dbReference>
<feature type="domain" description="UDENN FLCN/SMCR8-type" evidence="1">
    <location>
        <begin position="39"/>
        <end position="228"/>
    </location>
</feature>
<dbReference type="RefSeq" id="XP_019020145.1">
    <property type="nucleotide sequence ID" value="XM_019163136.1"/>
</dbReference>
<dbReference type="PANTHER" id="PTHR31441">
    <property type="entry name" value="FOLLICULIN FAMILY MEMBER"/>
    <property type="match status" value="1"/>
</dbReference>
<dbReference type="GO" id="GO:1904263">
    <property type="term" value="P:positive regulation of TORC1 signaling"/>
    <property type="evidence" value="ECO:0007669"/>
    <property type="project" value="TreeGrafter"/>
</dbReference>